<dbReference type="PROSITE" id="PS01124">
    <property type="entry name" value="HTH_ARAC_FAMILY_2"/>
    <property type="match status" value="1"/>
</dbReference>
<dbReference type="InterPro" id="IPR037923">
    <property type="entry name" value="HTH-like"/>
</dbReference>
<dbReference type="Pfam" id="PF12833">
    <property type="entry name" value="HTH_18"/>
    <property type="match status" value="1"/>
</dbReference>
<keyword evidence="2" id="KW-0238">DNA-binding</keyword>
<keyword evidence="3" id="KW-0804">Transcription</keyword>
<evidence type="ECO:0000259" key="4">
    <source>
        <dbReference type="PROSITE" id="PS01124"/>
    </source>
</evidence>
<dbReference type="RefSeq" id="WP_115833589.1">
    <property type="nucleotide sequence ID" value="NZ_QNUL01000030.1"/>
</dbReference>
<reference evidence="5 6" key="1">
    <citation type="submission" date="2018-07" db="EMBL/GenBank/DDBJ databases">
        <title>Dyadobacter roseus sp. nov., isolated from rose rhizosphere soil.</title>
        <authorList>
            <person name="Chen L."/>
        </authorList>
    </citation>
    <scope>NUCLEOTIDE SEQUENCE [LARGE SCALE GENOMIC DNA]</scope>
    <source>
        <strain evidence="5 6">RS19</strain>
    </source>
</reference>
<dbReference type="InterPro" id="IPR018060">
    <property type="entry name" value="HTH_AraC"/>
</dbReference>
<feature type="domain" description="HTH araC/xylS-type" evidence="4">
    <location>
        <begin position="190"/>
        <end position="288"/>
    </location>
</feature>
<dbReference type="PANTHER" id="PTHR43280">
    <property type="entry name" value="ARAC-FAMILY TRANSCRIPTIONAL REGULATOR"/>
    <property type="match status" value="1"/>
</dbReference>
<dbReference type="SUPFAM" id="SSF46689">
    <property type="entry name" value="Homeodomain-like"/>
    <property type="match status" value="2"/>
</dbReference>
<evidence type="ECO:0000313" key="6">
    <source>
        <dbReference type="Proteomes" id="UP000256373"/>
    </source>
</evidence>
<name>A0A3D8Y4B9_9BACT</name>
<dbReference type="CDD" id="cd06986">
    <property type="entry name" value="cupin_MmsR-like_N"/>
    <property type="match status" value="1"/>
</dbReference>
<keyword evidence="6" id="KW-1185">Reference proteome</keyword>
<evidence type="ECO:0000256" key="1">
    <source>
        <dbReference type="ARBA" id="ARBA00023015"/>
    </source>
</evidence>
<dbReference type="GO" id="GO:0043565">
    <property type="term" value="F:sequence-specific DNA binding"/>
    <property type="evidence" value="ECO:0007669"/>
    <property type="project" value="InterPro"/>
</dbReference>
<dbReference type="Gene3D" id="2.60.120.280">
    <property type="entry name" value="Regulatory protein AraC"/>
    <property type="match status" value="1"/>
</dbReference>
<dbReference type="SUPFAM" id="SSF51215">
    <property type="entry name" value="Regulatory protein AraC"/>
    <property type="match status" value="1"/>
</dbReference>
<dbReference type="Proteomes" id="UP000256373">
    <property type="component" value="Unassembled WGS sequence"/>
</dbReference>
<dbReference type="GO" id="GO:0003700">
    <property type="term" value="F:DNA-binding transcription factor activity"/>
    <property type="evidence" value="ECO:0007669"/>
    <property type="project" value="InterPro"/>
</dbReference>
<sequence>MIRKEEGFAGQRSAILPADAIHQLAAHPLCESLYITDIGFYPTASFHDRDRFRGSAQHILIYCAEGKGWFKTGGSRFVVGANEFFIIPANHAHSYGADPEMPWSIYWIHFTGRLSQDFIDFLQLPPGAVTIPPRQQRFALFDEILSHLEMSFNEENLVYASNALRHFLTTFKSSLVNPIPVAISGQDAVGQTIEYMKQNLNRNLTLSELAGIANMSASHYSAVFRQKIQKSPINFFTFLKIQKACHLLKDTPLRINEVADQLGYQDAFHFSRIFTGMMGISPRDFRRKVTG</sequence>
<dbReference type="InterPro" id="IPR003313">
    <property type="entry name" value="AraC-bd"/>
</dbReference>
<comment type="caution">
    <text evidence="5">The sequence shown here is derived from an EMBL/GenBank/DDBJ whole genome shotgun (WGS) entry which is preliminary data.</text>
</comment>
<dbReference type="SMART" id="SM00342">
    <property type="entry name" value="HTH_ARAC"/>
    <property type="match status" value="1"/>
</dbReference>
<dbReference type="EMBL" id="QNUL01000030">
    <property type="protein sequence ID" value="REA57121.1"/>
    <property type="molecule type" value="Genomic_DNA"/>
</dbReference>
<evidence type="ECO:0000256" key="3">
    <source>
        <dbReference type="ARBA" id="ARBA00023163"/>
    </source>
</evidence>
<evidence type="ECO:0000256" key="2">
    <source>
        <dbReference type="ARBA" id="ARBA00023125"/>
    </source>
</evidence>
<gene>
    <name evidence="5" type="ORF">DSL64_24475</name>
</gene>
<proteinExistence type="predicted"/>
<keyword evidence="1" id="KW-0805">Transcription regulation</keyword>
<dbReference type="InterPro" id="IPR009057">
    <property type="entry name" value="Homeodomain-like_sf"/>
</dbReference>
<dbReference type="AlphaFoldDB" id="A0A3D8Y4B9"/>
<accession>A0A3D8Y4B9</accession>
<dbReference type="OrthoDB" id="9813413at2"/>
<protein>
    <submittedName>
        <fullName evidence="5">AraC family transcriptional regulator</fullName>
    </submittedName>
</protein>
<dbReference type="Gene3D" id="1.10.10.60">
    <property type="entry name" value="Homeodomain-like"/>
    <property type="match status" value="2"/>
</dbReference>
<organism evidence="5 6">
    <name type="scientific">Dyadobacter luteus</name>
    <dbReference type="NCBI Taxonomy" id="2259619"/>
    <lineage>
        <taxon>Bacteria</taxon>
        <taxon>Pseudomonadati</taxon>
        <taxon>Bacteroidota</taxon>
        <taxon>Cytophagia</taxon>
        <taxon>Cytophagales</taxon>
        <taxon>Spirosomataceae</taxon>
        <taxon>Dyadobacter</taxon>
    </lineage>
</organism>
<dbReference type="PANTHER" id="PTHR43280:SF30">
    <property type="entry name" value="MMSAB OPERON REGULATORY PROTEIN"/>
    <property type="match status" value="1"/>
</dbReference>
<evidence type="ECO:0000313" key="5">
    <source>
        <dbReference type="EMBL" id="REA57121.1"/>
    </source>
</evidence>
<dbReference type="PRINTS" id="PR00032">
    <property type="entry name" value="HTHARAC"/>
</dbReference>
<dbReference type="Pfam" id="PF02311">
    <property type="entry name" value="AraC_binding"/>
    <property type="match status" value="1"/>
</dbReference>
<dbReference type="InterPro" id="IPR020449">
    <property type="entry name" value="Tscrpt_reg_AraC-type_HTH"/>
</dbReference>